<dbReference type="GO" id="GO:0003723">
    <property type="term" value="F:RNA binding"/>
    <property type="evidence" value="ECO:0007669"/>
    <property type="project" value="UniProtKB-UniRule"/>
</dbReference>
<comment type="caution">
    <text evidence="7">The sequence shown here is derived from an EMBL/GenBank/DDBJ whole genome shotgun (WGS) entry which is preliminary data.</text>
</comment>
<feature type="compositionally biased region" description="Low complexity" evidence="5">
    <location>
        <begin position="880"/>
        <end position="891"/>
    </location>
</feature>
<dbReference type="EMBL" id="CACVBM020001052">
    <property type="protein sequence ID" value="CAA7026911.1"/>
    <property type="molecule type" value="Genomic_DNA"/>
</dbReference>
<feature type="domain" description="RRM" evidence="6">
    <location>
        <begin position="207"/>
        <end position="280"/>
    </location>
</feature>
<feature type="region of interest" description="Disordered" evidence="5">
    <location>
        <begin position="852"/>
        <end position="905"/>
    </location>
</feature>
<dbReference type="OrthoDB" id="417481at2759"/>
<protein>
    <recommendedName>
        <fullName evidence="6">RRM domain-containing protein</fullName>
    </recommendedName>
</protein>
<keyword evidence="1" id="KW-0677">Repeat</keyword>
<accession>A0A6D2IJW0</accession>
<dbReference type="Gene3D" id="3.30.70.330">
    <property type="match status" value="2"/>
</dbReference>
<evidence type="ECO:0000256" key="3">
    <source>
        <dbReference type="ARBA" id="ARBA00023254"/>
    </source>
</evidence>
<dbReference type="AlphaFoldDB" id="A0A6D2IJW0"/>
<keyword evidence="8" id="KW-1185">Reference proteome</keyword>
<keyword evidence="2 4" id="KW-0694">RNA-binding</keyword>
<dbReference type="SMART" id="SM00360">
    <property type="entry name" value="RRM"/>
    <property type="match status" value="3"/>
</dbReference>
<dbReference type="FunFam" id="3.30.70.330:FF:000101">
    <property type="entry name" value="Protein MEI2-like 1"/>
    <property type="match status" value="1"/>
</dbReference>
<gene>
    <name evidence="7" type="ORF">MERR_LOCUS14146</name>
</gene>
<name>A0A6D2IJW0_9BRAS</name>
<proteinExistence type="predicted"/>
<feature type="domain" description="RRM" evidence="6">
    <location>
        <begin position="292"/>
        <end position="365"/>
    </location>
</feature>
<dbReference type="GO" id="GO:0051321">
    <property type="term" value="P:meiotic cell cycle"/>
    <property type="evidence" value="ECO:0007669"/>
    <property type="project" value="UniProtKB-KW"/>
</dbReference>
<dbReference type="CDD" id="cd12524">
    <property type="entry name" value="RRM1_MEI2_like"/>
    <property type="match status" value="1"/>
</dbReference>
<evidence type="ECO:0000259" key="6">
    <source>
        <dbReference type="PROSITE" id="PS50102"/>
    </source>
</evidence>
<evidence type="ECO:0000313" key="7">
    <source>
        <dbReference type="EMBL" id="CAA7026911.1"/>
    </source>
</evidence>
<evidence type="ECO:0000256" key="4">
    <source>
        <dbReference type="PROSITE-ProRule" id="PRU00176"/>
    </source>
</evidence>
<dbReference type="InterPro" id="IPR034453">
    <property type="entry name" value="MEI2-like_RRM1"/>
</dbReference>
<dbReference type="InterPro" id="IPR035979">
    <property type="entry name" value="RBD_domain_sf"/>
</dbReference>
<dbReference type="Pfam" id="PF00076">
    <property type="entry name" value="RRM_1"/>
    <property type="match status" value="2"/>
</dbReference>
<dbReference type="SUPFAM" id="SSF54928">
    <property type="entry name" value="RNA-binding domain, RBD"/>
    <property type="match status" value="2"/>
</dbReference>
<organism evidence="7 8">
    <name type="scientific">Microthlaspi erraticum</name>
    <dbReference type="NCBI Taxonomy" id="1685480"/>
    <lineage>
        <taxon>Eukaryota</taxon>
        <taxon>Viridiplantae</taxon>
        <taxon>Streptophyta</taxon>
        <taxon>Embryophyta</taxon>
        <taxon>Tracheophyta</taxon>
        <taxon>Spermatophyta</taxon>
        <taxon>Magnoliopsida</taxon>
        <taxon>eudicotyledons</taxon>
        <taxon>Gunneridae</taxon>
        <taxon>Pentapetalae</taxon>
        <taxon>rosids</taxon>
        <taxon>malvids</taxon>
        <taxon>Brassicales</taxon>
        <taxon>Brassicaceae</taxon>
        <taxon>Coluteocarpeae</taxon>
        <taxon>Microthlaspi</taxon>
    </lineage>
</organism>
<dbReference type="Pfam" id="PF04059">
    <property type="entry name" value="RRM_2"/>
    <property type="match status" value="1"/>
</dbReference>
<dbReference type="Proteomes" id="UP000467841">
    <property type="component" value="Unassembled WGS sequence"/>
</dbReference>
<sequence length="905" mass="99548">MPSDILESRGVPTPSHFHEDIRITPEKQFGFMKTNPMAESGGDRCSSSWTSDSYQLTQQPSLSGALPSVIPNGRTAASDSHWESSLFSSSLSELFSRQLRLPRSDKLAFMSANREEEPSESLEEMEAQTIGNLLPDEDDLFAEVVGEVGYKSRANAGDELDDCDLFSSVGGMELDGDVFSSVGQRDGKRGSNVSVVGEPPRGEVLSRILFVRNMDSIIDDYELRVLFEQYGDVRVLHTADKNRGFIMVSYYDIRAAQNAMRALHGRLLRGRTLDVHYPMPKENPKKENTSEGALLVNNLDSSISNEEFQRIVSSYGEVREVRRTMHENSQIYIEFFDVRAAEAALRGLNGLEIAGRQLKLAPTSSEGTSFTPQFGADDGEGGLPKMAYNNLSSAHIGRHFPGILASTSIDGGYMRAMHNSVGSPVNSFSDRHQSLNVPIGLPPSARVISASKPVGIQEPGNPFDNSKTGIQSMPNLHPHSFAEYYDNFANGSPYKSSTTFSEMVSDGQKASEGFMMSNVRGVGVDGFNGGVIGSPINQGSHRPNLNLWSNSNTQQHNPSSGMMWPNSPSRVNGIPSQRIPSVTGFSRASPLMVNMASSPVHHHIGSAPVLNSPFWDRRQAYAAESPESSGFHLGSHGSMGFPGSSPSHPMEIGSHKAFSHVGGNRMDANSKSAVLRSSRQMPHLFSGRSQMLSVPGSFELPNERYRNLSHRRSDSSSSNAEKKLFELDVERILRGEDDRTTLMIKNIPNKYTSKMLVAAIDEYCKGTYDFLYLPIDFKNKCNVGYAFINLTEPKNIVPFYKAFNGKKWEKFNSEKVASLAYGRIQGKSALIAHFQNSSLMNEDKRCRPILFHTAGPNAGDQEPFPMGSNIRSRPGKSRTSSIENYSNLSSSFENREEAPNGTDSI</sequence>
<reference evidence="7" key="1">
    <citation type="submission" date="2020-01" db="EMBL/GenBank/DDBJ databases">
        <authorList>
            <person name="Mishra B."/>
        </authorList>
    </citation>
    <scope>NUCLEOTIDE SEQUENCE [LARGE SCALE GENOMIC DNA]</scope>
</reference>
<evidence type="ECO:0000256" key="5">
    <source>
        <dbReference type="SAM" id="MobiDB-lite"/>
    </source>
</evidence>
<feature type="region of interest" description="Disordered" evidence="5">
    <location>
        <begin position="32"/>
        <end position="54"/>
    </location>
</feature>
<dbReference type="InterPro" id="IPR007201">
    <property type="entry name" value="Mei2-like_Rrm_C"/>
</dbReference>
<keyword evidence="3" id="KW-0469">Meiosis</keyword>
<dbReference type="InterPro" id="IPR000504">
    <property type="entry name" value="RRM_dom"/>
</dbReference>
<evidence type="ECO:0000313" key="8">
    <source>
        <dbReference type="Proteomes" id="UP000467841"/>
    </source>
</evidence>
<dbReference type="CDD" id="cd12276">
    <property type="entry name" value="RRM2_MEI2_EAR1_like"/>
    <property type="match status" value="1"/>
</dbReference>
<evidence type="ECO:0000256" key="1">
    <source>
        <dbReference type="ARBA" id="ARBA00022737"/>
    </source>
</evidence>
<dbReference type="PROSITE" id="PS50102">
    <property type="entry name" value="RRM"/>
    <property type="match status" value="2"/>
</dbReference>
<dbReference type="InterPro" id="IPR034454">
    <property type="entry name" value="MEI2-like_RRM3"/>
</dbReference>
<dbReference type="InterPro" id="IPR012677">
    <property type="entry name" value="Nucleotide-bd_a/b_plait_sf"/>
</dbReference>
<feature type="compositionally biased region" description="Polar residues" evidence="5">
    <location>
        <begin position="45"/>
        <end position="54"/>
    </location>
</feature>
<dbReference type="CDD" id="cd12531">
    <property type="entry name" value="RRM3_MEI2_like"/>
    <property type="match status" value="1"/>
</dbReference>
<evidence type="ECO:0000256" key="2">
    <source>
        <dbReference type="ARBA" id="ARBA00022884"/>
    </source>
</evidence>
<dbReference type="PANTHER" id="PTHR23189">
    <property type="entry name" value="RNA RECOGNITION MOTIF-CONTAINING"/>
    <property type="match status" value="1"/>
</dbReference>